<gene>
    <name evidence="2" type="primary">GIN1_1</name>
    <name evidence="2" type="ORF">TNCT_656891</name>
</gene>
<dbReference type="InterPro" id="IPR036397">
    <property type="entry name" value="RNaseH_sf"/>
</dbReference>
<proteinExistence type="predicted"/>
<dbReference type="AlphaFoldDB" id="A0A8X6J9T2"/>
<protein>
    <submittedName>
        <fullName evidence="2">Gypsy retrotransposon integrase-like protein 1</fullName>
    </submittedName>
</protein>
<dbReference type="Pfam" id="PF17921">
    <property type="entry name" value="Integrase_H2C2"/>
    <property type="match status" value="1"/>
</dbReference>
<evidence type="ECO:0000313" key="3">
    <source>
        <dbReference type="Proteomes" id="UP000887116"/>
    </source>
</evidence>
<feature type="domain" description="Integrase zinc-binding" evidence="1">
    <location>
        <begin position="2"/>
        <end position="49"/>
    </location>
</feature>
<comment type="caution">
    <text evidence="2">The sequence shown here is derived from an EMBL/GenBank/DDBJ whole genome shotgun (WGS) entry which is preliminary data.</text>
</comment>
<dbReference type="EMBL" id="BMAO01037276">
    <property type="protein sequence ID" value="GFR16613.1"/>
    <property type="molecule type" value="Genomic_DNA"/>
</dbReference>
<evidence type="ECO:0000313" key="2">
    <source>
        <dbReference type="EMBL" id="GFR16613.1"/>
    </source>
</evidence>
<dbReference type="InterPro" id="IPR012337">
    <property type="entry name" value="RNaseH-like_sf"/>
</dbReference>
<name>A0A8X6J9T2_TRICU</name>
<dbReference type="GO" id="GO:0003676">
    <property type="term" value="F:nucleic acid binding"/>
    <property type="evidence" value="ECO:0007669"/>
    <property type="project" value="InterPro"/>
</dbReference>
<dbReference type="InterPro" id="IPR052160">
    <property type="entry name" value="Gypsy_RT_Integrase-like"/>
</dbReference>
<dbReference type="InterPro" id="IPR041588">
    <property type="entry name" value="Integrase_H2C2"/>
</dbReference>
<dbReference type="Gene3D" id="1.10.340.70">
    <property type="match status" value="1"/>
</dbReference>
<dbReference type="PANTHER" id="PTHR47266">
    <property type="entry name" value="ENDONUCLEASE-RELATED"/>
    <property type="match status" value="1"/>
</dbReference>
<organism evidence="2 3">
    <name type="scientific">Trichonephila clavata</name>
    <name type="common">Joro spider</name>
    <name type="synonym">Nephila clavata</name>
    <dbReference type="NCBI Taxonomy" id="2740835"/>
    <lineage>
        <taxon>Eukaryota</taxon>
        <taxon>Metazoa</taxon>
        <taxon>Ecdysozoa</taxon>
        <taxon>Arthropoda</taxon>
        <taxon>Chelicerata</taxon>
        <taxon>Arachnida</taxon>
        <taxon>Araneae</taxon>
        <taxon>Araneomorphae</taxon>
        <taxon>Entelegynae</taxon>
        <taxon>Araneoidea</taxon>
        <taxon>Nephilidae</taxon>
        <taxon>Trichonephila</taxon>
    </lineage>
</organism>
<reference evidence="2" key="1">
    <citation type="submission" date="2020-07" db="EMBL/GenBank/DDBJ databases">
        <title>Multicomponent nature underlies the extraordinary mechanical properties of spider dragline silk.</title>
        <authorList>
            <person name="Kono N."/>
            <person name="Nakamura H."/>
            <person name="Mori M."/>
            <person name="Yoshida Y."/>
            <person name="Ohtoshi R."/>
            <person name="Malay A.D."/>
            <person name="Moran D.A.P."/>
            <person name="Tomita M."/>
            <person name="Numata K."/>
            <person name="Arakawa K."/>
        </authorList>
    </citation>
    <scope>NUCLEOTIDE SEQUENCE</scope>
</reference>
<dbReference type="Gene3D" id="3.30.420.10">
    <property type="entry name" value="Ribonuclease H-like superfamily/Ribonuclease H"/>
    <property type="match status" value="1"/>
</dbReference>
<dbReference type="OrthoDB" id="6433398at2759"/>
<sequence>MKVTHEIPLAGHLGESKTKQRIKYSFFWPKFKQDVRSFCQSCNTCQLRRGITYRDRIPITPIVRPENPFEVWSVDCIGPLEPSSRRGHKYIICAVDICTRW</sequence>
<dbReference type="FunFam" id="1.10.340.70:FF:000001">
    <property type="entry name" value="Retrovirus-related Pol polyprotein from transposon gypsy-like Protein"/>
    <property type="match status" value="1"/>
</dbReference>
<keyword evidence="3" id="KW-1185">Reference proteome</keyword>
<accession>A0A8X6J9T2</accession>
<dbReference type="SUPFAM" id="SSF53098">
    <property type="entry name" value="Ribonuclease H-like"/>
    <property type="match status" value="1"/>
</dbReference>
<dbReference type="Proteomes" id="UP000887116">
    <property type="component" value="Unassembled WGS sequence"/>
</dbReference>
<evidence type="ECO:0000259" key="1">
    <source>
        <dbReference type="Pfam" id="PF17921"/>
    </source>
</evidence>